<comment type="caution">
    <text evidence="13">The sequence shown here is derived from an EMBL/GenBank/DDBJ whole genome shotgun (WGS) entry which is preliminary data.</text>
</comment>
<dbReference type="Pfam" id="PF13090">
    <property type="entry name" value="PP_kinase_C"/>
    <property type="match status" value="1"/>
</dbReference>
<dbReference type="InterPro" id="IPR003414">
    <property type="entry name" value="PP_kinase"/>
</dbReference>
<protein>
    <recommendedName>
        <fullName evidence="6 7">Polyphosphate kinase</fullName>
        <ecNumber evidence="6 7">2.7.4.1</ecNumber>
    </recommendedName>
    <alternativeName>
        <fullName evidence="6">ATP-polyphosphate phosphotransferase</fullName>
    </alternativeName>
    <alternativeName>
        <fullName evidence="6">Polyphosphoric acid kinase</fullName>
    </alternativeName>
</protein>
<dbReference type="InterPro" id="IPR025198">
    <property type="entry name" value="PPK_N_dom"/>
</dbReference>
<sequence>MDANTESPKSETPKPDAARAASSRTPRTERPAARGTPLPAPEETVREAAPGTSGETGGVAPEAARADAPRPAQPRAPRAERAATLRGTPTPEPAREPEADAPTGLGAALNDPGRFINRELSWLAFNERVLEEAANPAHPLLERLRFVAISSSNLDEFYSVRVAGLMGQERAGVGTLSPDGLTPAQQLAAIHERAGRLLARQQAGWLDLRGQLAEAGIRVSEPSELSEADREWLAAWFMDRVFPVLTPLAIDPAHPFPFLPNLALCLIMKLVREEDGGTMRAILPLPPQIDRFIRLPAGGPRADGGREPARFVLLEEVILLNLRRLFPGFILAERGLFRLIRDTDVEFEEEAEDLVRSYETALKRRRRGRAIRLSVTADTPPDMLDLVAEELDAPRAEIFTMDGLLGLSDLTQLILDDRPDLLFKPYTPRFPERILDFGGDCFAAIRAKDIVVHHPYESFDVVVQFLRQAARDPAVVAIKQTLYRTSRDSPIARALIEAAEAGKSVTAMVELKARFDEERNIALARELEAAGVQVVYGFVDLKTHAKVSLVVRRESGALRSYAHFGTGNYHPVTARIYTDLSFFTADPGLTRDAARLFNYMTGYARPETMESLAFAPLTLRPTLMGLIEGEIRNAREGCPAGIWLKLNSLVDEGLIDALYRASAAGVKVDLIVRGICCLRPGVKGLSDNIRVKSIVGRFLEHSRICVFANGHRLPSRRARVFISSADWMARNMDWRVETMVPVENPTVHAQVLDQIMVVNLKDRDQSWELHPDGSYRRIDPASQPLSAHEYFMTNPSLSGRGSALHRAPRNRAPARRRPDRVAQD</sequence>
<feature type="domain" description="Polyphosphate kinase C-terminal" evidence="12">
    <location>
        <begin position="441"/>
        <end position="605"/>
    </location>
</feature>
<evidence type="ECO:0000259" key="10">
    <source>
        <dbReference type="Pfam" id="PF13089"/>
    </source>
</evidence>
<feature type="domain" description="Polyphosphate kinase N-terminal" evidence="10">
    <location>
        <begin position="115"/>
        <end position="219"/>
    </location>
</feature>
<dbReference type="Gene3D" id="1.20.58.310">
    <property type="entry name" value="Polyphosphate kinase N-terminal domain"/>
    <property type="match status" value="1"/>
</dbReference>
<comment type="cofactor">
    <cofactor evidence="6">
        <name>Mg(2+)</name>
        <dbReference type="ChEBI" id="CHEBI:18420"/>
    </cofactor>
</comment>
<keyword evidence="6" id="KW-0479">Metal-binding</keyword>
<dbReference type="PANTHER" id="PTHR30218">
    <property type="entry name" value="POLYPHOSPHATE KINASE"/>
    <property type="match status" value="1"/>
</dbReference>
<dbReference type="GO" id="GO:0005524">
    <property type="term" value="F:ATP binding"/>
    <property type="evidence" value="ECO:0007669"/>
    <property type="project" value="UniProtKB-KW"/>
</dbReference>
<dbReference type="NCBIfam" id="NF003921">
    <property type="entry name" value="PRK05443.2-2"/>
    <property type="match status" value="1"/>
</dbReference>
<dbReference type="NCBIfam" id="NF003918">
    <property type="entry name" value="PRK05443.1-2"/>
    <property type="match status" value="1"/>
</dbReference>
<dbReference type="InterPro" id="IPR036832">
    <property type="entry name" value="PPK_N_dom_sf"/>
</dbReference>
<evidence type="ECO:0000256" key="8">
    <source>
        <dbReference type="SAM" id="MobiDB-lite"/>
    </source>
</evidence>
<keyword evidence="5 6" id="KW-0067">ATP-binding</keyword>
<keyword evidence="2 6" id="KW-0808">Transferase</keyword>
<dbReference type="PANTHER" id="PTHR30218:SF0">
    <property type="entry name" value="POLYPHOSPHATE KINASE"/>
    <property type="match status" value="1"/>
</dbReference>
<evidence type="ECO:0000256" key="2">
    <source>
        <dbReference type="ARBA" id="ARBA00022679"/>
    </source>
</evidence>
<evidence type="ECO:0000256" key="5">
    <source>
        <dbReference type="ARBA" id="ARBA00022840"/>
    </source>
</evidence>
<feature type="compositionally biased region" description="Basic residues" evidence="8">
    <location>
        <begin position="806"/>
        <end position="818"/>
    </location>
</feature>
<keyword evidence="3 6" id="KW-0547">Nucleotide-binding</keyword>
<dbReference type="RefSeq" id="WP_246418381.1">
    <property type="nucleotide sequence ID" value="NZ_JACIJD010000011.1"/>
</dbReference>
<dbReference type="AlphaFoldDB" id="A0A840YIV8"/>
<feature type="active site" description="Phosphohistidine intermediate" evidence="6">
    <location>
        <position position="544"/>
    </location>
</feature>
<evidence type="ECO:0000256" key="4">
    <source>
        <dbReference type="ARBA" id="ARBA00022777"/>
    </source>
</evidence>
<dbReference type="Pfam" id="PF13089">
    <property type="entry name" value="PP_kinase_N"/>
    <property type="match status" value="1"/>
</dbReference>
<accession>A0A840YIV8</accession>
<organism evidence="13 14">
    <name type="scientific">Muricoccus pecuniae</name>
    <dbReference type="NCBI Taxonomy" id="693023"/>
    <lineage>
        <taxon>Bacteria</taxon>
        <taxon>Pseudomonadati</taxon>
        <taxon>Pseudomonadota</taxon>
        <taxon>Alphaproteobacteria</taxon>
        <taxon>Acetobacterales</taxon>
        <taxon>Roseomonadaceae</taxon>
        <taxon>Muricoccus</taxon>
    </lineage>
</organism>
<dbReference type="SUPFAM" id="SSF140356">
    <property type="entry name" value="PPK N-terminal domain-like"/>
    <property type="match status" value="1"/>
</dbReference>
<dbReference type="Pfam" id="PF17941">
    <property type="entry name" value="PP_kinase_C_1"/>
    <property type="match status" value="1"/>
</dbReference>
<feature type="domain" description="Polyphosphate kinase middle" evidence="9">
    <location>
        <begin position="229"/>
        <end position="413"/>
    </location>
</feature>
<evidence type="ECO:0000259" key="11">
    <source>
        <dbReference type="Pfam" id="PF13090"/>
    </source>
</evidence>
<comment type="function">
    <text evidence="6 7">Catalyzes the reversible transfer of the terminal phosphate of ATP to form a long-chain polyphosphate (polyP).</text>
</comment>
<dbReference type="CDD" id="cd09168">
    <property type="entry name" value="PLDc_PaPPK1_C2_like"/>
    <property type="match status" value="1"/>
</dbReference>
<comment type="similarity">
    <text evidence="6 7">Belongs to the polyphosphate kinase 1 (PPK1) family.</text>
</comment>
<dbReference type="Gene3D" id="3.30.870.10">
    <property type="entry name" value="Endonuclease Chain A"/>
    <property type="match status" value="2"/>
</dbReference>
<dbReference type="InterPro" id="IPR041108">
    <property type="entry name" value="PP_kinase_C_1"/>
</dbReference>
<dbReference type="InterPro" id="IPR024953">
    <property type="entry name" value="PP_kinase_middle"/>
</dbReference>
<evidence type="ECO:0000259" key="12">
    <source>
        <dbReference type="Pfam" id="PF17941"/>
    </source>
</evidence>
<feature type="compositionally biased region" description="Basic and acidic residues" evidence="8">
    <location>
        <begin position="8"/>
        <end position="17"/>
    </location>
</feature>
<evidence type="ECO:0000313" key="13">
    <source>
        <dbReference type="EMBL" id="MBB5694572.1"/>
    </source>
</evidence>
<dbReference type="HAMAP" id="MF_00347">
    <property type="entry name" value="Polyphosphate_kinase"/>
    <property type="match status" value="1"/>
</dbReference>
<evidence type="ECO:0000313" key="14">
    <source>
        <dbReference type="Proteomes" id="UP000580654"/>
    </source>
</evidence>
<dbReference type="SUPFAM" id="SSF143724">
    <property type="entry name" value="PHP14-like"/>
    <property type="match status" value="1"/>
</dbReference>
<dbReference type="CDD" id="cd09165">
    <property type="entry name" value="PLDc_PaPPK1_C1_like"/>
    <property type="match status" value="1"/>
</dbReference>
<evidence type="ECO:0000259" key="9">
    <source>
        <dbReference type="Pfam" id="PF02503"/>
    </source>
</evidence>
<dbReference type="GO" id="GO:0046872">
    <property type="term" value="F:metal ion binding"/>
    <property type="evidence" value="ECO:0007669"/>
    <property type="project" value="UniProtKB-KW"/>
</dbReference>
<dbReference type="NCBIfam" id="NF003919">
    <property type="entry name" value="PRK05443.1-4"/>
    <property type="match status" value="1"/>
</dbReference>
<dbReference type="NCBIfam" id="NF003917">
    <property type="entry name" value="PRK05443.1-1"/>
    <property type="match status" value="1"/>
</dbReference>
<feature type="binding site" evidence="6">
    <location>
        <position position="577"/>
    </location>
    <ligand>
        <name>ATP</name>
        <dbReference type="ChEBI" id="CHEBI:30616"/>
    </ligand>
</feature>
<proteinExistence type="inferred from homology"/>
<gene>
    <name evidence="6" type="primary">ppk</name>
    <name evidence="13" type="ORF">FHS87_002624</name>
</gene>
<evidence type="ECO:0000256" key="6">
    <source>
        <dbReference type="HAMAP-Rule" id="MF_00347"/>
    </source>
</evidence>
<dbReference type="GO" id="GO:0009358">
    <property type="term" value="C:polyphosphate kinase complex"/>
    <property type="evidence" value="ECO:0007669"/>
    <property type="project" value="InterPro"/>
</dbReference>
<feature type="domain" description="Polyphosphate kinase C-terminal" evidence="11">
    <location>
        <begin position="612"/>
        <end position="781"/>
    </location>
</feature>
<dbReference type="Pfam" id="PF02503">
    <property type="entry name" value="PP_kinase"/>
    <property type="match status" value="1"/>
</dbReference>
<feature type="binding site" evidence="6">
    <location>
        <position position="153"/>
    </location>
    <ligand>
        <name>ATP</name>
        <dbReference type="ChEBI" id="CHEBI:30616"/>
    </ligand>
</feature>
<dbReference type="InterPro" id="IPR036830">
    <property type="entry name" value="PP_kinase_middle_dom_sf"/>
</dbReference>
<dbReference type="EC" id="2.7.4.1" evidence="6 7"/>
<comment type="catalytic activity">
    <reaction evidence="6 7">
        <text>[phosphate](n) + ATP = [phosphate](n+1) + ADP</text>
        <dbReference type="Rhea" id="RHEA:19573"/>
        <dbReference type="Rhea" id="RHEA-COMP:9859"/>
        <dbReference type="Rhea" id="RHEA-COMP:14280"/>
        <dbReference type="ChEBI" id="CHEBI:16838"/>
        <dbReference type="ChEBI" id="CHEBI:30616"/>
        <dbReference type="ChEBI" id="CHEBI:456216"/>
        <dbReference type="EC" id="2.7.4.1"/>
    </reaction>
</comment>
<feature type="binding site" evidence="6">
    <location>
        <position position="484"/>
    </location>
    <ligand>
        <name>Mg(2+)</name>
        <dbReference type="ChEBI" id="CHEBI:18420"/>
    </ligand>
</feature>
<dbReference type="EMBL" id="JACIJD010000011">
    <property type="protein sequence ID" value="MBB5694572.1"/>
    <property type="molecule type" value="Genomic_DNA"/>
</dbReference>
<keyword evidence="1 6" id="KW-0597">Phosphoprotein</keyword>
<keyword evidence="14" id="KW-1185">Reference proteome</keyword>
<feature type="region of interest" description="Disordered" evidence="8">
    <location>
        <begin position="796"/>
        <end position="824"/>
    </location>
</feature>
<keyword evidence="4 6" id="KW-0418">Kinase</keyword>
<dbReference type="Gene3D" id="3.30.1840.10">
    <property type="entry name" value="Polyphosphate kinase middle domain"/>
    <property type="match status" value="1"/>
</dbReference>
<keyword evidence="6" id="KW-0460">Magnesium</keyword>
<evidence type="ECO:0000256" key="1">
    <source>
        <dbReference type="ARBA" id="ARBA00022553"/>
    </source>
</evidence>
<dbReference type="GO" id="GO:0006799">
    <property type="term" value="P:polyphosphate biosynthetic process"/>
    <property type="evidence" value="ECO:0007669"/>
    <property type="project" value="UniProtKB-UniRule"/>
</dbReference>
<dbReference type="SUPFAM" id="SSF56024">
    <property type="entry name" value="Phospholipase D/nuclease"/>
    <property type="match status" value="2"/>
</dbReference>
<dbReference type="NCBIfam" id="TIGR03705">
    <property type="entry name" value="poly_P_kin"/>
    <property type="match status" value="1"/>
</dbReference>
<feature type="region of interest" description="Disordered" evidence="8">
    <location>
        <begin position="1"/>
        <end position="110"/>
    </location>
</feature>
<dbReference type="GO" id="GO:0008976">
    <property type="term" value="F:polyphosphate kinase activity"/>
    <property type="evidence" value="ECO:0007669"/>
    <property type="project" value="UniProtKB-UniRule"/>
</dbReference>
<evidence type="ECO:0000256" key="3">
    <source>
        <dbReference type="ARBA" id="ARBA00022741"/>
    </source>
</evidence>
<comment type="PTM">
    <text evidence="6 7">An intermediate of this reaction is the autophosphorylated ppk in which a phosphate is covalently linked to a histidine residue through a N-P bond.</text>
</comment>
<feature type="binding site" evidence="6">
    <location>
        <position position="514"/>
    </location>
    <ligand>
        <name>Mg(2+)</name>
        <dbReference type="ChEBI" id="CHEBI:18420"/>
    </ligand>
</feature>
<name>A0A840YIV8_9PROT</name>
<reference evidence="13 14" key="1">
    <citation type="submission" date="2020-08" db="EMBL/GenBank/DDBJ databases">
        <title>Genomic Encyclopedia of Type Strains, Phase IV (KMG-IV): sequencing the most valuable type-strain genomes for metagenomic binning, comparative biology and taxonomic classification.</title>
        <authorList>
            <person name="Goeker M."/>
        </authorList>
    </citation>
    <scope>NUCLEOTIDE SEQUENCE [LARGE SCALE GENOMIC DNA]</scope>
    <source>
        <strain evidence="13 14">DSM 25622</strain>
    </source>
</reference>
<evidence type="ECO:0000256" key="7">
    <source>
        <dbReference type="RuleBase" id="RU003800"/>
    </source>
</evidence>
<dbReference type="InterPro" id="IPR025200">
    <property type="entry name" value="PPK_C_dom2"/>
</dbReference>
<feature type="binding site" evidence="6">
    <location>
        <position position="701"/>
    </location>
    <ligand>
        <name>ATP</name>
        <dbReference type="ChEBI" id="CHEBI:30616"/>
    </ligand>
</feature>
<dbReference type="Proteomes" id="UP000580654">
    <property type="component" value="Unassembled WGS sequence"/>
</dbReference>
<feature type="binding site" evidence="6">
    <location>
        <position position="673"/>
    </location>
    <ligand>
        <name>ATP</name>
        <dbReference type="ChEBI" id="CHEBI:30616"/>
    </ligand>
</feature>